<proteinExistence type="predicted"/>
<dbReference type="GO" id="GO:0005543">
    <property type="term" value="F:phospholipid binding"/>
    <property type="evidence" value="ECO:0007669"/>
    <property type="project" value="TreeGrafter"/>
</dbReference>
<dbReference type="SMART" id="SM00239">
    <property type="entry name" value="C2"/>
    <property type="match status" value="2"/>
</dbReference>
<dbReference type="Pfam" id="PF00168">
    <property type="entry name" value="C2"/>
    <property type="match status" value="2"/>
</dbReference>
<keyword evidence="2" id="KW-1185">Reference proteome</keyword>
<organism evidence="2 3">
    <name type="scientific">Parastrongyloides trichosuri</name>
    <name type="common">Possum-specific nematode worm</name>
    <dbReference type="NCBI Taxonomy" id="131310"/>
    <lineage>
        <taxon>Eukaryota</taxon>
        <taxon>Metazoa</taxon>
        <taxon>Ecdysozoa</taxon>
        <taxon>Nematoda</taxon>
        <taxon>Chromadorea</taxon>
        <taxon>Rhabditida</taxon>
        <taxon>Tylenchina</taxon>
        <taxon>Panagrolaimomorpha</taxon>
        <taxon>Strongyloidoidea</taxon>
        <taxon>Strongyloididae</taxon>
        <taxon>Parastrongyloides</taxon>
    </lineage>
</organism>
<dbReference type="STRING" id="131310.A0A0N4ZLA2"/>
<dbReference type="SUPFAM" id="SSF49562">
    <property type="entry name" value="C2 domain (Calcium/lipid-binding domain, CaLB)"/>
    <property type="match status" value="2"/>
</dbReference>
<dbReference type="PANTHER" id="PTHR46129">
    <property type="entry name" value="SYNAPTOTAGMIN 14, ISOFORM D"/>
    <property type="match status" value="1"/>
</dbReference>
<evidence type="ECO:0000313" key="3">
    <source>
        <dbReference type="WBParaSite" id="PTRK_0000905600.1"/>
    </source>
</evidence>
<dbReference type="PROSITE" id="PS50004">
    <property type="entry name" value="C2"/>
    <property type="match status" value="1"/>
</dbReference>
<dbReference type="Gene3D" id="2.60.40.150">
    <property type="entry name" value="C2 domain"/>
    <property type="match status" value="2"/>
</dbReference>
<reference evidence="3" key="1">
    <citation type="submission" date="2017-02" db="UniProtKB">
        <authorList>
            <consortium name="WormBaseParasite"/>
        </authorList>
    </citation>
    <scope>IDENTIFICATION</scope>
</reference>
<dbReference type="PANTHER" id="PTHR46129:SF2">
    <property type="entry name" value="SYNAPTOTAGMIN 14, ISOFORM D"/>
    <property type="match status" value="1"/>
</dbReference>
<dbReference type="WBParaSite" id="PTRK_0000905600.1">
    <property type="protein sequence ID" value="PTRK_0000905600.1"/>
    <property type="gene ID" value="PTRK_0000905600"/>
</dbReference>
<feature type="domain" description="C2" evidence="1">
    <location>
        <begin position="426"/>
        <end position="562"/>
    </location>
</feature>
<evidence type="ECO:0000259" key="1">
    <source>
        <dbReference type="PROSITE" id="PS50004"/>
    </source>
</evidence>
<protein>
    <submittedName>
        <fullName evidence="3">C2 domain-containing protein</fullName>
    </submittedName>
</protein>
<dbReference type="Proteomes" id="UP000038045">
    <property type="component" value="Unplaced"/>
</dbReference>
<sequence>MRIFVFSSSSKDKSSTWKDYGSYGYGDNDKNNDLERQQVCIGGWEKHKDDVHLSNGDDDSFIPYSEWQEERRRIKEKYNEELRSCLKNNVTNEEVEDVKNFHLNENILKKREYIITSGPLNIANIPEIINEELDEMESLSTIGVSSSDNQENNFGNSLVTSMVEQTKEVNGKKLNNHESRLRVISMYNERKSEVDITIVEGIYMPFDKSQIRVSFVGKKIVKFCTPFREGWNPKFNQTFSLNLKDEDLPKSIIQFRIYTKSNISQSSDSIKKAELIEKKITILEEEVNVLPIAECTLPLSLVDIVDGSETLHNLKLHAVQDKNRGSVPNINLKEFDRMTIGQRKRSNSATGNNFKIQTSMSPMRQNFSTTMANERIPPISPYSNTSTQRGSIFERNSTMHSGNSSRRGSTVDESGRFCSLPMNSDTKADLLVTLCYTASAGQLVVGIEKASANAGAWGIKAPETFVKITLLTQFQEEVAKQKTNNVKESFTPVYDSTFAFEIPKGDIESHSLLIQVFTHYGLLRRKALLGQVILGEAASSPDAQDHWDDMIKGDSITLSKWHTLQGRDEISVSKGGTLKQSS</sequence>
<dbReference type="InterPro" id="IPR000008">
    <property type="entry name" value="C2_dom"/>
</dbReference>
<dbReference type="InterPro" id="IPR043541">
    <property type="entry name" value="SYT14/14L/16"/>
</dbReference>
<dbReference type="AlphaFoldDB" id="A0A0N4ZLA2"/>
<evidence type="ECO:0000313" key="2">
    <source>
        <dbReference type="Proteomes" id="UP000038045"/>
    </source>
</evidence>
<name>A0A0N4ZLA2_PARTI</name>
<dbReference type="InterPro" id="IPR035892">
    <property type="entry name" value="C2_domain_sf"/>
</dbReference>
<accession>A0A0N4ZLA2</accession>